<evidence type="ECO:0000313" key="6">
    <source>
        <dbReference type="Proteomes" id="UP001195660"/>
    </source>
</evidence>
<dbReference type="NCBIfam" id="TIGR01613">
    <property type="entry name" value="primase_Cterm"/>
    <property type="match status" value="1"/>
</dbReference>
<keyword evidence="3" id="KW-0067">ATP-binding</keyword>
<reference evidence="5 6" key="1">
    <citation type="submission" date="2019-11" db="EMBL/GenBank/DDBJ databases">
        <title>Novel Deefgea species.</title>
        <authorList>
            <person name="Han J.-H."/>
        </authorList>
    </citation>
    <scope>NUCLEOTIDE SEQUENCE [LARGE SCALE GENOMIC DNA]</scope>
    <source>
        <strain evidence="5 6">LMG 24817</strain>
    </source>
</reference>
<dbReference type="InterPro" id="IPR027417">
    <property type="entry name" value="P-loop_NTPase"/>
</dbReference>
<dbReference type="PANTHER" id="PTHR35372:SF2">
    <property type="entry name" value="SF3 HELICASE DOMAIN-CONTAINING PROTEIN"/>
    <property type="match status" value="1"/>
</dbReference>
<dbReference type="EMBL" id="WOFE01000001">
    <property type="protein sequence ID" value="MBM5570605.1"/>
    <property type="molecule type" value="Genomic_DNA"/>
</dbReference>
<evidence type="ECO:0000259" key="4">
    <source>
        <dbReference type="PROSITE" id="PS51206"/>
    </source>
</evidence>
<accession>A0ABS2C8Y3</accession>
<dbReference type="RefSeq" id="WP_203569896.1">
    <property type="nucleotide sequence ID" value="NZ_WOFE01000001.1"/>
</dbReference>
<feature type="domain" description="SF3 helicase" evidence="4">
    <location>
        <begin position="361"/>
        <end position="523"/>
    </location>
</feature>
<protein>
    <recommendedName>
        <fullName evidence="4">SF3 helicase domain-containing protein</fullName>
    </recommendedName>
</protein>
<keyword evidence="6" id="KW-1185">Reference proteome</keyword>
<keyword evidence="2" id="KW-0378">Hydrolase</keyword>
<dbReference type="InterPro" id="IPR051620">
    <property type="entry name" value="ORF904-like_C"/>
</dbReference>
<evidence type="ECO:0000313" key="5">
    <source>
        <dbReference type="EMBL" id="MBM5570605.1"/>
    </source>
</evidence>
<organism evidence="5 6">
    <name type="scientific">Deefgea chitinilytica</name>
    <dbReference type="NCBI Taxonomy" id="570276"/>
    <lineage>
        <taxon>Bacteria</taxon>
        <taxon>Pseudomonadati</taxon>
        <taxon>Pseudomonadota</taxon>
        <taxon>Betaproteobacteria</taxon>
        <taxon>Neisseriales</taxon>
        <taxon>Chitinibacteraceae</taxon>
        <taxon>Deefgea</taxon>
    </lineage>
</organism>
<proteinExistence type="predicted"/>
<evidence type="ECO:0000256" key="2">
    <source>
        <dbReference type="ARBA" id="ARBA00022801"/>
    </source>
</evidence>
<dbReference type="PROSITE" id="PS51206">
    <property type="entry name" value="SF3_HELICASE_1"/>
    <property type="match status" value="1"/>
</dbReference>
<name>A0ABS2C8Y3_9NEIS</name>
<evidence type="ECO:0000256" key="3">
    <source>
        <dbReference type="ARBA" id="ARBA00022840"/>
    </source>
</evidence>
<gene>
    <name evidence="5" type="ORF">GM173_03315</name>
</gene>
<dbReference type="InterPro" id="IPR014015">
    <property type="entry name" value="Helicase_SF3_DNA-vir"/>
</dbReference>
<evidence type="ECO:0000256" key="1">
    <source>
        <dbReference type="ARBA" id="ARBA00022741"/>
    </source>
</evidence>
<keyword evidence="1" id="KW-0547">Nucleotide-binding</keyword>
<dbReference type="InterPro" id="IPR014819">
    <property type="entry name" value="PriCT_2"/>
</dbReference>
<dbReference type="Pfam" id="PF08707">
    <property type="entry name" value="PriCT_2"/>
    <property type="match status" value="1"/>
</dbReference>
<dbReference type="Proteomes" id="UP001195660">
    <property type="component" value="Unassembled WGS sequence"/>
</dbReference>
<dbReference type="PANTHER" id="PTHR35372">
    <property type="entry name" value="ATP BINDING PROTEIN-RELATED"/>
    <property type="match status" value="1"/>
</dbReference>
<sequence>MALLNRASIPRAAPATQRKATVHEVEQAFMAANESSLGAVPDHVRLLGVASNDLVGEARARQRVTIELLASVLGDPNETRAQWMKRLYAGADAVARGELKESEVYDTLRAWSAESEKFNPTEFDKQWHSVLDRARSGSVKNPITIATLIKEAGGVPALQVRGAVLAAAGAGVVGESFAVSGFVSHAHIAGWLSVELAECMHYHAASDTWYRYDAVSGLHIAGRDGVMELVTSVLQAEHDKLIDAMKTAKSGEFKRLNSLITKVRKEVLSANSLEQICGLLRYQRALRFTGKHNHNLELVLDSAGMAIDLRTGTTRPAVYRDYFTQSLGAALGDVDCGDGFDPAKACPMAYAFAKQIMKDPDDLAALMRWFGYCLGGSVVEEVLAIMVGGGSNGKTVALNLMMAVMGGCATVADASVLVGGGKSAAGGARSDLVALAGRNMAVISETDEGGVLQVGQMKSLVQVGSYVAREVFKPTCVYDNRAKINLVTNHLPIVNSNDAGTWRRLLVFNFKETFSVEQRDTGLAAKLDKERAGVLAWLVHEAGMYLREGLLRSPNMIAAATAYRTDSDVFGGFLSECCMFDSSAEVDFAILYSTYQYWAEKSGLRVASKIGVSKQLRERGYSTVTRRVENKTSKCIVGIAIY</sequence>
<dbReference type="Gene3D" id="3.40.50.300">
    <property type="entry name" value="P-loop containing nucleotide triphosphate hydrolases"/>
    <property type="match status" value="1"/>
</dbReference>
<comment type="caution">
    <text evidence="5">The sequence shown here is derived from an EMBL/GenBank/DDBJ whole genome shotgun (WGS) entry which is preliminary data.</text>
</comment>
<dbReference type="InterPro" id="IPR006500">
    <property type="entry name" value="Helicase_put_C_phage/plasmid"/>
</dbReference>